<name>A0A226DW16_FOLCA</name>
<accession>A0A226DW16</accession>
<evidence type="ECO:0000313" key="1">
    <source>
        <dbReference type="EMBL" id="OXA49675.1"/>
    </source>
</evidence>
<comment type="caution">
    <text evidence="1">The sequence shown here is derived from an EMBL/GenBank/DDBJ whole genome shotgun (WGS) entry which is preliminary data.</text>
</comment>
<proteinExistence type="predicted"/>
<protein>
    <submittedName>
        <fullName evidence="1">Uncharacterized protein</fullName>
    </submittedName>
</protein>
<gene>
    <name evidence="1" type="ORF">Fcan01_15905</name>
</gene>
<keyword evidence="2" id="KW-1185">Reference proteome</keyword>
<sequence>MLSGMLNNVYIGVKLTEKKAAGQLNKRNKGFPTLTTVCFLIKFKCFNRNKIKEKIVPVNLVKKQPGNAIFHMYSLSKQIGRLRDIFLFEAISVAVIRRLIWNSEYDHTIVTTKARTALRTYDVSSDSPDDSYGSFDSTTNGYLASIQTPPNVAILCTVVFKFFCIDRRTVNTITSSNHYFFTNYDFLIDAKDRGKDFIFIPLTFLTSFFRDYLNDPTSDCGHSAFLFVDTIKNFVAFFDPNYNDKNRHIYRDAIAYAAAEIGNVWGREFTIRDTTKLNYFVPIMQNGFQLFNIAGKPEEREFHNYMYDLFPYMHKERGDCSYAVCASASLLKSDQSIEVNDIVALIHKNRDNLLWGKRLVARHIEEDEHGYFFYTINFLHIMRQVISTTCIMFENKRFWHTLRLFGCDIDGIERKRFIIQTCSSYFTDIDQ</sequence>
<dbReference type="AlphaFoldDB" id="A0A226DW16"/>
<organism evidence="1 2">
    <name type="scientific">Folsomia candida</name>
    <name type="common">Springtail</name>
    <dbReference type="NCBI Taxonomy" id="158441"/>
    <lineage>
        <taxon>Eukaryota</taxon>
        <taxon>Metazoa</taxon>
        <taxon>Ecdysozoa</taxon>
        <taxon>Arthropoda</taxon>
        <taxon>Hexapoda</taxon>
        <taxon>Collembola</taxon>
        <taxon>Entomobryomorpha</taxon>
        <taxon>Isotomoidea</taxon>
        <taxon>Isotomidae</taxon>
        <taxon>Proisotominae</taxon>
        <taxon>Folsomia</taxon>
    </lineage>
</organism>
<reference evidence="1 2" key="1">
    <citation type="submission" date="2015-12" db="EMBL/GenBank/DDBJ databases">
        <title>The genome of Folsomia candida.</title>
        <authorList>
            <person name="Faddeeva A."/>
            <person name="Derks M.F."/>
            <person name="Anvar Y."/>
            <person name="Smit S."/>
            <person name="Van Straalen N."/>
            <person name="Roelofs D."/>
        </authorList>
    </citation>
    <scope>NUCLEOTIDE SEQUENCE [LARGE SCALE GENOMIC DNA]</scope>
    <source>
        <strain evidence="1 2">VU population</strain>
        <tissue evidence="1">Whole body</tissue>
    </source>
</reference>
<evidence type="ECO:0000313" key="2">
    <source>
        <dbReference type="Proteomes" id="UP000198287"/>
    </source>
</evidence>
<dbReference type="Proteomes" id="UP000198287">
    <property type="component" value="Unassembled WGS sequence"/>
</dbReference>
<dbReference type="EMBL" id="LNIX01000010">
    <property type="protein sequence ID" value="OXA49675.1"/>
    <property type="molecule type" value="Genomic_DNA"/>
</dbReference>